<dbReference type="AlphaFoldDB" id="A0A9P6ZLI0"/>
<keyword evidence="6" id="KW-0325">Glycoprotein</keyword>
<proteinExistence type="predicted"/>
<dbReference type="PANTHER" id="PTHR12106:SF27">
    <property type="entry name" value="SORTILIN-RELATED RECEPTOR"/>
    <property type="match status" value="1"/>
</dbReference>
<evidence type="ECO:0000256" key="5">
    <source>
        <dbReference type="ARBA" id="ARBA00023136"/>
    </source>
</evidence>
<dbReference type="EMBL" id="JABBWD010000063">
    <property type="protein sequence ID" value="KAG1770804.1"/>
    <property type="molecule type" value="Genomic_DNA"/>
</dbReference>
<dbReference type="GO" id="GO:0006896">
    <property type="term" value="P:Golgi to vacuole transport"/>
    <property type="evidence" value="ECO:0007669"/>
    <property type="project" value="TreeGrafter"/>
</dbReference>
<dbReference type="SMART" id="SM00386">
    <property type="entry name" value="HAT"/>
    <property type="match status" value="1"/>
</dbReference>
<keyword evidence="5" id="KW-0472">Membrane</keyword>
<dbReference type="GO" id="GO:0006396">
    <property type="term" value="P:RNA processing"/>
    <property type="evidence" value="ECO:0007669"/>
    <property type="project" value="InterPro"/>
</dbReference>
<accession>A0A9P6ZLI0</accession>
<organism evidence="8 9">
    <name type="scientific">Suillus placidus</name>
    <dbReference type="NCBI Taxonomy" id="48579"/>
    <lineage>
        <taxon>Eukaryota</taxon>
        <taxon>Fungi</taxon>
        <taxon>Dikarya</taxon>
        <taxon>Basidiomycota</taxon>
        <taxon>Agaricomycotina</taxon>
        <taxon>Agaricomycetes</taxon>
        <taxon>Agaricomycetidae</taxon>
        <taxon>Boletales</taxon>
        <taxon>Suillineae</taxon>
        <taxon>Suillaceae</taxon>
        <taxon>Suillus</taxon>
    </lineage>
</organism>
<sequence>MTLSCGAPARKETHFACSVEGESPKPKFFLCHPYHLQTLYHRRKRDVNCVVGNTSNALDNVMRNCTCTLEDFECEINYVRNGEGECVLVPGTRPLPSDDSCRNGEDYWYERTAYRKVLYSTCEGGDRIDRGTQHLCPGINGDSAMFWMIASSDLATSINPKGPSRHSIASFSRLKPKLTISSAPAFFLTPQLRSAMKRHCQSATAARILLSRAVEVIPLSVELWLALARLETPEHVKAVLNKARKSVPTSHEIWIAA</sequence>
<dbReference type="FunFam" id="3.30.60.270:FF:000005">
    <property type="entry name" value="Sortilin"/>
    <property type="match status" value="1"/>
</dbReference>
<dbReference type="GO" id="GO:0006895">
    <property type="term" value="P:Golgi to endosome transport"/>
    <property type="evidence" value="ECO:0007669"/>
    <property type="project" value="TreeGrafter"/>
</dbReference>
<dbReference type="InterPro" id="IPR050310">
    <property type="entry name" value="VPS10-sortilin"/>
</dbReference>
<dbReference type="GO" id="GO:0005794">
    <property type="term" value="C:Golgi apparatus"/>
    <property type="evidence" value="ECO:0007669"/>
    <property type="project" value="TreeGrafter"/>
</dbReference>
<comment type="caution">
    <text evidence="8">The sequence shown here is derived from an EMBL/GenBank/DDBJ whole genome shotgun (WGS) entry which is preliminary data.</text>
</comment>
<protein>
    <recommendedName>
        <fullName evidence="7">Sortilin C-terminal domain-containing protein</fullName>
    </recommendedName>
</protein>
<dbReference type="OrthoDB" id="443634at2759"/>
<evidence type="ECO:0000256" key="4">
    <source>
        <dbReference type="ARBA" id="ARBA00022989"/>
    </source>
</evidence>
<gene>
    <name evidence="8" type="ORF">EV702DRAFT_1248956</name>
</gene>
<comment type="subcellular location">
    <subcellularLocation>
        <location evidence="1">Membrane</location>
    </subcellularLocation>
</comment>
<dbReference type="PANTHER" id="PTHR12106">
    <property type="entry name" value="SORTILIN RELATED"/>
    <property type="match status" value="1"/>
</dbReference>
<evidence type="ECO:0000256" key="3">
    <source>
        <dbReference type="ARBA" id="ARBA00022737"/>
    </source>
</evidence>
<dbReference type="InterPro" id="IPR003107">
    <property type="entry name" value="HAT"/>
</dbReference>
<dbReference type="InterPro" id="IPR031777">
    <property type="entry name" value="Sortilin_C"/>
</dbReference>
<keyword evidence="9" id="KW-1185">Reference proteome</keyword>
<dbReference type="GO" id="GO:0016020">
    <property type="term" value="C:membrane"/>
    <property type="evidence" value="ECO:0007669"/>
    <property type="project" value="UniProtKB-SubCell"/>
</dbReference>
<dbReference type="Pfam" id="PF15901">
    <property type="entry name" value="Sortilin_C"/>
    <property type="match status" value="1"/>
</dbReference>
<name>A0A9P6ZLI0_9AGAM</name>
<feature type="domain" description="Sortilin C-terminal" evidence="7">
    <location>
        <begin position="37"/>
        <end position="136"/>
    </location>
</feature>
<evidence type="ECO:0000313" key="8">
    <source>
        <dbReference type="EMBL" id="KAG1770804.1"/>
    </source>
</evidence>
<evidence type="ECO:0000259" key="7">
    <source>
        <dbReference type="Pfam" id="PF15901"/>
    </source>
</evidence>
<keyword evidence="3" id="KW-0677">Repeat</keyword>
<dbReference type="GO" id="GO:0005829">
    <property type="term" value="C:cytosol"/>
    <property type="evidence" value="ECO:0007669"/>
    <property type="project" value="GOC"/>
</dbReference>
<dbReference type="Proteomes" id="UP000714275">
    <property type="component" value="Unassembled WGS sequence"/>
</dbReference>
<evidence type="ECO:0000256" key="2">
    <source>
        <dbReference type="ARBA" id="ARBA00022692"/>
    </source>
</evidence>
<keyword evidence="4" id="KW-1133">Transmembrane helix</keyword>
<keyword evidence="2" id="KW-0812">Transmembrane</keyword>
<reference evidence="8" key="1">
    <citation type="journal article" date="2020" name="New Phytol.">
        <title>Comparative genomics reveals dynamic genome evolution in host specialist ectomycorrhizal fungi.</title>
        <authorList>
            <person name="Lofgren L.A."/>
            <person name="Nguyen N.H."/>
            <person name="Vilgalys R."/>
            <person name="Ruytinx J."/>
            <person name="Liao H.L."/>
            <person name="Branco S."/>
            <person name="Kuo A."/>
            <person name="LaButti K."/>
            <person name="Lipzen A."/>
            <person name="Andreopoulos W."/>
            <person name="Pangilinan J."/>
            <person name="Riley R."/>
            <person name="Hundley H."/>
            <person name="Na H."/>
            <person name="Barry K."/>
            <person name="Grigoriev I.V."/>
            <person name="Stajich J.E."/>
            <person name="Kennedy P.G."/>
        </authorList>
    </citation>
    <scope>NUCLEOTIDE SEQUENCE</scope>
    <source>
        <strain evidence="8">DOB743</strain>
    </source>
</reference>
<evidence type="ECO:0000256" key="1">
    <source>
        <dbReference type="ARBA" id="ARBA00004370"/>
    </source>
</evidence>
<dbReference type="Gene3D" id="3.30.60.270">
    <property type="match status" value="1"/>
</dbReference>
<evidence type="ECO:0000256" key="6">
    <source>
        <dbReference type="ARBA" id="ARBA00023180"/>
    </source>
</evidence>
<evidence type="ECO:0000313" key="9">
    <source>
        <dbReference type="Proteomes" id="UP000714275"/>
    </source>
</evidence>
<dbReference type="GO" id="GO:0006623">
    <property type="term" value="P:protein targeting to vacuole"/>
    <property type="evidence" value="ECO:0007669"/>
    <property type="project" value="TreeGrafter"/>
</dbReference>